<evidence type="ECO:0000259" key="8">
    <source>
        <dbReference type="Pfam" id="PF00361"/>
    </source>
</evidence>
<feature type="transmembrane region" description="Helical" evidence="7">
    <location>
        <begin position="180"/>
        <end position="199"/>
    </location>
</feature>
<feature type="transmembrane region" description="Helical" evidence="7">
    <location>
        <begin position="532"/>
        <end position="553"/>
    </location>
</feature>
<accession>A0A0U2F076</accession>
<gene>
    <name evidence="9" type="primary">nad2</name>
</gene>
<dbReference type="PRINTS" id="PR01434">
    <property type="entry name" value="NADHDHGNASE5"/>
</dbReference>
<feature type="transmembrane region" description="Helical" evidence="7">
    <location>
        <begin position="272"/>
        <end position="294"/>
    </location>
</feature>
<dbReference type="GeneID" id="25396283"/>
<evidence type="ECO:0000256" key="2">
    <source>
        <dbReference type="ARBA" id="ARBA00022692"/>
    </source>
</evidence>
<feature type="transmembrane region" description="Helical" evidence="7">
    <location>
        <begin position="28"/>
        <end position="50"/>
    </location>
</feature>
<keyword evidence="6 7" id="KW-0472">Membrane</keyword>
<evidence type="ECO:0000256" key="1">
    <source>
        <dbReference type="ARBA" id="ARBA00004141"/>
    </source>
</evidence>
<feature type="transmembrane region" description="Helical" evidence="7">
    <location>
        <begin position="314"/>
        <end position="337"/>
    </location>
</feature>
<evidence type="ECO:0000256" key="7">
    <source>
        <dbReference type="SAM" id="Phobius"/>
    </source>
</evidence>
<evidence type="ECO:0000256" key="5">
    <source>
        <dbReference type="ARBA" id="ARBA00023027"/>
    </source>
</evidence>
<evidence type="ECO:0000256" key="4">
    <source>
        <dbReference type="ARBA" id="ARBA00022989"/>
    </source>
</evidence>
<feature type="domain" description="NADH:quinone oxidoreductase/Mrp antiporter transmembrane" evidence="8">
    <location>
        <begin position="176"/>
        <end position="500"/>
    </location>
</feature>
<name>A0A0U2F076_BOTBR</name>
<feature type="transmembrane region" description="Helical" evidence="7">
    <location>
        <begin position="211"/>
        <end position="234"/>
    </location>
</feature>
<evidence type="ECO:0000256" key="6">
    <source>
        <dbReference type="ARBA" id="ARBA00023136"/>
    </source>
</evidence>
<dbReference type="Pfam" id="PF00361">
    <property type="entry name" value="Proton_antipo_M"/>
    <property type="match status" value="1"/>
</dbReference>
<feature type="transmembrane region" description="Helical" evidence="7">
    <location>
        <begin position="376"/>
        <end position="396"/>
    </location>
</feature>
<protein>
    <submittedName>
        <fullName evidence="9">NADH dehydrogenase subunit 2</fullName>
    </submittedName>
</protein>
<evidence type="ECO:0000313" key="9">
    <source>
        <dbReference type="EMBL" id="AKU37090.1"/>
    </source>
</evidence>
<dbReference type="InterPro" id="IPR010096">
    <property type="entry name" value="NADH-Q_OxRdtase_suN/2"/>
</dbReference>
<dbReference type="NCBIfam" id="TIGR01770">
    <property type="entry name" value="NDH_I_N"/>
    <property type="match status" value="1"/>
</dbReference>
<dbReference type="HAMAP" id="MF_00445">
    <property type="entry name" value="NDH1_NuoN_1"/>
    <property type="match status" value="1"/>
</dbReference>
<reference evidence="9" key="1">
    <citation type="journal article" date="2015" name="Mitochondrial DNA">
        <title>Complete mitochondrial genome of a hydrocarbon-producing green alga Botryococcus braunii strain Showa.</title>
        <authorList>
            <person name="Zou J."/>
            <person name="Bi G."/>
        </authorList>
    </citation>
    <scope>NUCLEOTIDE SEQUENCE</scope>
</reference>
<dbReference type="InterPro" id="IPR001750">
    <property type="entry name" value="ND/Mrp_TM"/>
</dbReference>
<feature type="transmembrane region" description="Helical" evidence="7">
    <location>
        <begin position="487"/>
        <end position="512"/>
    </location>
</feature>
<feature type="transmembrane region" description="Helical" evidence="7">
    <location>
        <begin position="349"/>
        <end position="370"/>
    </location>
</feature>
<keyword evidence="4 7" id="KW-1133">Transmembrane helix</keyword>
<dbReference type="EMBL" id="KR057902">
    <property type="protein sequence ID" value="AKU37090.1"/>
    <property type="molecule type" value="Genomic_DNA"/>
</dbReference>
<feature type="transmembrane region" description="Helical" evidence="7">
    <location>
        <begin position="128"/>
        <end position="149"/>
    </location>
</feature>
<feature type="transmembrane region" description="Helical" evidence="7">
    <location>
        <begin position="403"/>
        <end position="424"/>
    </location>
</feature>
<proteinExistence type="inferred from homology"/>
<comment type="subcellular location">
    <subcellularLocation>
        <location evidence="1">Membrane</location>
        <topology evidence="1">Multi-pass membrane protein</topology>
    </subcellularLocation>
</comment>
<dbReference type="PANTHER" id="PTHR22773">
    <property type="entry name" value="NADH DEHYDROGENASE"/>
    <property type="match status" value="1"/>
</dbReference>
<keyword evidence="3" id="KW-1278">Translocase</keyword>
<keyword evidence="9" id="KW-0496">Mitochondrion</keyword>
<geneLocation type="mitochondrion" evidence="9"/>
<sequence length="563" mass="61330">MTILQHSPQSFLFERSTLFQSSLFENDLTALIPELFLISTTLFLLVYGVIFTTKGPTASLLVLNMGGDAEESLAKRGQKSDLGFPVLLRNVAGLVQLALFYTLLLLLFNPIGGGVFLYSTFLLDSVTFFFKLLVICGTLFSLEISLGSLESEEINSFEFSILLLLSTGGMLFLISAGDLLSMYLGIEFQALCFYVIAGFKRDSEFSTEAGVKYFLLGAFSSGLLLFGCSLLYGFTGVVSFWDLAQFFSFGSETFSYSFLFSDSYTESGTASAALSSVGIGCEVGMIFLLVGFLFKLTAVPFHMWAPDVYEGAPLAVTGFFSIVPKAALLAVFIRLLYQSFFDLFSDYQPLLLFCAIGSMIGGSFAGLAQLRVKRLLAYSSIGHVGYLLLALSCGTLEGIQASVIYLVIYMIMTTNIFALLLAPLRRFRFQTLERIKYTTDLAMIGKTNPLFAITLAAGLFSIAGIPPLAGFYSKAFLFWSAISSSQYLGAFIGILSSAISCFYYIRIVNIMYFQAPPSPLTFSPLSKGSSLIAGASFLFLVGFMGYPAPLYVASHKVALALSM</sequence>
<feature type="transmembrane region" description="Helical" evidence="7">
    <location>
        <begin position="156"/>
        <end position="174"/>
    </location>
</feature>
<organism evidence="9">
    <name type="scientific">Botryococcus braunii</name>
    <name type="common">Green alga</name>
    <dbReference type="NCBI Taxonomy" id="38881"/>
    <lineage>
        <taxon>Eukaryota</taxon>
        <taxon>Viridiplantae</taxon>
        <taxon>Chlorophyta</taxon>
        <taxon>core chlorophytes</taxon>
        <taxon>Trebouxiophyceae</taxon>
        <taxon>Trebouxiophyceae incertae sedis</taxon>
        <taxon>Elliptochloris clade</taxon>
        <taxon>Botryococcus</taxon>
    </lineage>
</organism>
<dbReference type="GO" id="GO:0042773">
    <property type="term" value="P:ATP synthesis coupled electron transport"/>
    <property type="evidence" value="ECO:0007669"/>
    <property type="project" value="InterPro"/>
</dbReference>
<dbReference type="GO" id="GO:0008137">
    <property type="term" value="F:NADH dehydrogenase (ubiquinone) activity"/>
    <property type="evidence" value="ECO:0007669"/>
    <property type="project" value="InterPro"/>
</dbReference>
<dbReference type="GO" id="GO:0016020">
    <property type="term" value="C:membrane"/>
    <property type="evidence" value="ECO:0007669"/>
    <property type="project" value="UniProtKB-SubCell"/>
</dbReference>
<evidence type="ECO:0000256" key="3">
    <source>
        <dbReference type="ARBA" id="ARBA00022967"/>
    </source>
</evidence>
<dbReference type="AlphaFoldDB" id="A0A0U2F076"/>
<feature type="transmembrane region" description="Helical" evidence="7">
    <location>
        <begin position="450"/>
        <end position="475"/>
    </location>
</feature>
<keyword evidence="5" id="KW-0520">NAD</keyword>
<keyword evidence="2 7" id="KW-0812">Transmembrane</keyword>
<dbReference type="RefSeq" id="YP_009162782.1">
    <property type="nucleotide sequence ID" value="NC_027722.1"/>
</dbReference>